<dbReference type="EMBL" id="AUZY01002091">
    <property type="protein sequence ID" value="EQD73091.1"/>
    <property type="molecule type" value="Genomic_DNA"/>
</dbReference>
<feature type="region of interest" description="Disordered" evidence="3">
    <location>
        <begin position="482"/>
        <end position="511"/>
    </location>
</feature>
<dbReference type="InterPro" id="IPR027417">
    <property type="entry name" value="P-loop_NTPase"/>
</dbReference>
<dbReference type="SMART" id="SM00382">
    <property type="entry name" value="AAA"/>
    <property type="match status" value="2"/>
</dbReference>
<dbReference type="InterPro" id="IPR013283">
    <property type="entry name" value="RLI1"/>
</dbReference>
<reference evidence="5" key="2">
    <citation type="journal article" date="2014" name="ISME J.">
        <title>Microbial stratification in low pH oxic and suboxic macroscopic growths along an acid mine drainage.</title>
        <authorList>
            <person name="Mendez-Garcia C."/>
            <person name="Mesa V."/>
            <person name="Sprenger R.R."/>
            <person name="Richter M."/>
            <person name="Diez M.S."/>
            <person name="Solano J."/>
            <person name="Bargiela R."/>
            <person name="Golyshina O.V."/>
            <person name="Manteca A."/>
            <person name="Ramos J.L."/>
            <person name="Gallego J.R."/>
            <person name="Llorente I."/>
            <person name="Martins Dos Santos V.A."/>
            <person name="Jensen O.N."/>
            <person name="Pelaez A.I."/>
            <person name="Sanchez J."/>
            <person name="Ferrer M."/>
        </authorList>
    </citation>
    <scope>NUCLEOTIDE SEQUENCE</scope>
</reference>
<evidence type="ECO:0000313" key="5">
    <source>
        <dbReference type="EMBL" id="EQD73091.1"/>
    </source>
</evidence>
<dbReference type="GO" id="GO:0016887">
    <property type="term" value="F:ATP hydrolysis activity"/>
    <property type="evidence" value="ECO:0007669"/>
    <property type="project" value="InterPro"/>
</dbReference>
<dbReference type="Pfam" id="PF00005">
    <property type="entry name" value="ABC_tran"/>
    <property type="match status" value="2"/>
</dbReference>
<dbReference type="PANTHER" id="PTHR19248">
    <property type="entry name" value="ATP-BINDING TRANSPORT PROTEIN-RELATED"/>
    <property type="match status" value="1"/>
</dbReference>
<reference evidence="5" key="1">
    <citation type="submission" date="2013-08" db="EMBL/GenBank/DDBJ databases">
        <authorList>
            <person name="Mendez C."/>
            <person name="Richter M."/>
            <person name="Ferrer M."/>
            <person name="Sanchez J."/>
        </authorList>
    </citation>
    <scope>NUCLEOTIDE SEQUENCE</scope>
</reference>
<dbReference type="Gene3D" id="3.40.50.300">
    <property type="entry name" value="P-loop containing nucleotide triphosphate hydrolases"/>
    <property type="match status" value="2"/>
</dbReference>
<dbReference type="GO" id="GO:0005524">
    <property type="term" value="F:ATP binding"/>
    <property type="evidence" value="ECO:0007669"/>
    <property type="project" value="UniProtKB-KW"/>
</dbReference>
<evidence type="ECO:0000256" key="3">
    <source>
        <dbReference type="SAM" id="MobiDB-lite"/>
    </source>
</evidence>
<dbReference type="NCBIfam" id="NF009945">
    <property type="entry name" value="PRK13409.1"/>
    <property type="match status" value="1"/>
</dbReference>
<gene>
    <name evidence="5" type="ORF">B1B_03400</name>
</gene>
<keyword evidence="2" id="KW-0067">ATP-binding</keyword>
<protein>
    <submittedName>
        <fullName evidence="5">ATPase RIL</fullName>
    </submittedName>
</protein>
<accession>T1BJF0</accession>
<feature type="non-terminal residue" evidence="5">
    <location>
        <position position="1"/>
    </location>
</feature>
<dbReference type="PROSITE" id="PS00211">
    <property type="entry name" value="ABC_TRANSPORTER_1"/>
    <property type="match status" value="1"/>
</dbReference>
<proteinExistence type="predicted"/>
<dbReference type="InterPro" id="IPR003439">
    <property type="entry name" value="ABC_transporter-like_ATP-bd"/>
</dbReference>
<dbReference type="InterPro" id="IPR017871">
    <property type="entry name" value="ABC_transporter-like_CS"/>
</dbReference>
<comment type="caution">
    <text evidence="5">The sequence shown here is derived from an EMBL/GenBank/DDBJ whole genome shotgun (WGS) entry which is preliminary data.</text>
</comment>
<keyword evidence="1" id="KW-0547">Nucleotide-binding</keyword>
<name>T1BJF0_9ZZZZ</name>
<evidence type="ECO:0000259" key="4">
    <source>
        <dbReference type="PROSITE" id="PS50893"/>
    </source>
</evidence>
<organism evidence="5">
    <name type="scientific">mine drainage metagenome</name>
    <dbReference type="NCBI Taxonomy" id="410659"/>
    <lineage>
        <taxon>unclassified sequences</taxon>
        <taxon>metagenomes</taxon>
        <taxon>ecological metagenomes</taxon>
    </lineage>
</organism>
<sequence>GCGSLCAQVPVLAIKILNTPEAAEDEMVHRYGLNTFRLYRLPIPRPKGVVGILGPNAMGKSTAIRLLSGAERPNLGLYEDPPDWPEILRRYRGTELQAHFQRISRGELITAFKPQYVDVLAQRTGVTLGAYVEEARGDTGRALEQVGLAHRESVPLETLSGGELQLGAIARALATPAGLYFFDEPSNYLDIVQRLKVARLLRGLGERSSVIVVEHDLVLLDYLADQAHLVYGEEAAFGVVTHPMPMRTAINTYLGGYLRDENVRFRAEPIVFTAHPPKPPSQRNPRVTFGALGKAFPGFEIRVAGGTLYKGETVGIVGPNAVGKTTFVRMLAGAEAPTDGKPPSGVTVSYKPQYLRATGAWTLNERVSALAQGEAFDHGLFTRELVPHLRLGSLLDVPLPELSGGELQRAAVALALSRPATLYLLDEPSAYLDSNERMNVARLIRRLVEREGSTVLVVDHDVYFLDLLCDAMMVFRALDTRKTRGEGNGPVPHARGDERPAEGCGGHVPPG</sequence>
<evidence type="ECO:0000256" key="2">
    <source>
        <dbReference type="ARBA" id="ARBA00022840"/>
    </source>
</evidence>
<evidence type="ECO:0000256" key="1">
    <source>
        <dbReference type="ARBA" id="ARBA00022741"/>
    </source>
</evidence>
<dbReference type="SUPFAM" id="SSF52540">
    <property type="entry name" value="P-loop containing nucleoside triphosphate hydrolases"/>
    <property type="match status" value="2"/>
</dbReference>
<dbReference type="PRINTS" id="PR01868">
    <property type="entry name" value="ABCEFAMILY"/>
</dbReference>
<dbReference type="InterPro" id="IPR003593">
    <property type="entry name" value="AAA+_ATPase"/>
</dbReference>
<feature type="domain" description="ABC transporter" evidence="4">
    <location>
        <begin position="23"/>
        <end position="257"/>
    </location>
</feature>
<dbReference type="PROSITE" id="PS50893">
    <property type="entry name" value="ABC_TRANSPORTER_2"/>
    <property type="match status" value="2"/>
</dbReference>
<dbReference type="AlphaFoldDB" id="T1BJF0"/>
<feature type="domain" description="ABC transporter" evidence="4">
    <location>
        <begin position="282"/>
        <end position="503"/>
    </location>
</feature>